<dbReference type="InterPro" id="IPR040690">
    <property type="entry name" value="FtsX_ECD"/>
</dbReference>
<keyword evidence="7 11" id="KW-1133">Transmembrane helix</keyword>
<dbReference type="Proteomes" id="UP000186469">
    <property type="component" value="Unassembled WGS sequence"/>
</dbReference>
<dbReference type="EMBL" id="FRDI01000010">
    <property type="protein sequence ID" value="SHN68642.1"/>
    <property type="molecule type" value="Genomic_DNA"/>
</dbReference>
<keyword evidence="6 11" id="KW-0812">Transmembrane</keyword>
<feature type="transmembrane region" description="Helical" evidence="11">
    <location>
        <begin position="24"/>
        <end position="44"/>
    </location>
</feature>
<name>A0A1M7TD46_9BACT</name>
<dbReference type="InterPro" id="IPR003838">
    <property type="entry name" value="ABC3_permease_C"/>
</dbReference>
<evidence type="ECO:0000313" key="14">
    <source>
        <dbReference type="EMBL" id="SHN68642.1"/>
    </source>
</evidence>
<dbReference type="PANTHER" id="PTHR47755:SF1">
    <property type="entry name" value="CELL DIVISION PROTEIN FTSX"/>
    <property type="match status" value="1"/>
</dbReference>
<evidence type="ECO:0000256" key="6">
    <source>
        <dbReference type="ARBA" id="ARBA00022692"/>
    </source>
</evidence>
<reference evidence="14 15" key="1">
    <citation type="submission" date="2016-12" db="EMBL/GenBank/DDBJ databases">
        <authorList>
            <person name="Song W.-J."/>
            <person name="Kurnit D.M."/>
        </authorList>
    </citation>
    <scope>NUCLEOTIDE SEQUENCE [LARGE SCALE GENOMIC DNA]</scope>
    <source>
        <strain evidence="14 15">DSM 11393</strain>
    </source>
</reference>
<feature type="transmembrane region" description="Helical" evidence="11">
    <location>
        <begin position="225"/>
        <end position="255"/>
    </location>
</feature>
<accession>A0A1M7TD46</accession>
<proteinExistence type="inferred from homology"/>
<sequence>MFIQIIKLSVKGCKALLQNPLPKLLTLSAVTLVAFLTGLFLMGLSTFDKHLNTTHGESVYQVYWRVGTPESDLKTQWSEISSLPGFKEIKTYTPAEALEALTQKLRQNTAQKIEIPNLRNNNPLPPTALVTFIDPSSLTDNTINFDTWTAEIQQRLKNLKGVERVAVTPLRDELGKLWRNVSHFIFYPIVTFLFLVLALVVGNTVRLSLIEKIQEVEILHLVGAYAWYIRLPLLASGALLGFMGGFLALILLYLVHFQLRDILNFAPLYMTLSFITLPVCIILVLIPTFMGILGTWLATRKII</sequence>
<dbReference type="AlphaFoldDB" id="A0A1M7TD46"/>
<dbReference type="GO" id="GO:0005886">
    <property type="term" value="C:plasma membrane"/>
    <property type="evidence" value="ECO:0007669"/>
    <property type="project" value="UniProtKB-SubCell"/>
</dbReference>
<dbReference type="PANTHER" id="PTHR47755">
    <property type="entry name" value="CELL DIVISION PROTEIN FTSX"/>
    <property type="match status" value="1"/>
</dbReference>
<organism evidence="14 15">
    <name type="scientific">Desulfovibrio litoralis DSM 11393</name>
    <dbReference type="NCBI Taxonomy" id="1121455"/>
    <lineage>
        <taxon>Bacteria</taxon>
        <taxon>Pseudomonadati</taxon>
        <taxon>Thermodesulfobacteriota</taxon>
        <taxon>Desulfovibrionia</taxon>
        <taxon>Desulfovibrionales</taxon>
        <taxon>Desulfovibrionaceae</taxon>
        <taxon>Desulfovibrio</taxon>
    </lineage>
</organism>
<dbReference type="Pfam" id="PF02687">
    <property type="entry name" value="FtsX"/>
    <property type="match status" value="1"/>
</dbReference>
<evidence type="ECO:0000256" key="4">
    <source>
        <dbReference type="ARBA" id="ARBA00022475"/>
    </source>
</evidence>
<keyword evidence="15" id="KW-1185">Reference proteome</keyword>
<feature type="domain" description="ABC3 transporter permease C-terminal" evidence="12">
    <location>
        <begin position="189"/>
        <end position="302"/>
    </location>
</feature>
<feature type="domain" description="FtsX extracellular" evidence="13">
    <location>
        <begin position="62"/>
        <end position="165"/>
    </location>
</feature>
<feature type="transmembrane region" description="Helical" evidence="11">
    <location>
        <begin position="184"/>
        <end position="205"/>
    </location>
</feature>
<keyword evidence="4 10" id="KW-1003">Cell membrane</keyword>
<dbReference type="PIRSF" id="PIRSF003097">
    <property type="entry name" value="FtsX"/>
    <property type="match status" value="1"/>
</dbReference>
<evidence type="ECO:0000256" key="2">
    <source>
        <dbReference type="ARBA" id="ARBA00007379"/>
    </source>
</evidence>
<evidence type="ECO:0000256" key="8">
    <source>
        <dbReference type="ARBA" id="ARBA00023136"/>
    </source>
</evidence>
<dbReference type="RefSeq" id="WP_072697553.1">
    <property type="nucleotide sequence ID" value="NZ_FRDI01000010.1"/>
</dbReference>
<evidence type="ECO:0000256" key="10">
    <source>
        <dbReference type="PIRNR" id="PIRNR003097"/>
    </source>
</evidence>
<keyword evidence="9 10" id="KW-0131">Cell cycle</keyword>
<evidence type="ECO:0000256" key="9">
    <source>
        <dbReference type="ARBA" id="ARBA00023306"/>
    </source>
</evidence>
<evidence type="ECO:0000259" key="12">
    <source>
        <dbReference type="Pfam" id="PF02687"/>
    </source>
</evidence>
<keyword evidence="8 10" id="KW-0472">Membrane</keyword>
<dbReference type="InterPro" id="IPR004513">
    <property type="entry name" value="FtsX"/>
</dbReference>
<protein>
    <recommendedName>
        <fullName evidence="3 10">Cell division protein FtsX</fullName>
    </recommendedName>
</protein>
<dbReference type="GO" id="GO:0051301">
    <property type="term" value="P:cell division"/>
    <property type="evidence" value="ECO:0007669"/>
    <property type="project" value="UniProtKB-KW"/>
</dbReference>
<comment type="subcellular location">
    <subcellularLocation>
        <location evidence="1">Cell membrane</location>
        <topology evidence="1">Multi-pass membrane protein</topology>
    </subcellularLocation>
</comment>
<dbReference type="STRING" id="1121455.SAMN02745728_01865"/>
<dbReference type="OrthoDB" id="9813411at2"/>
<dbReference type="Pfam" id="PF18075">
    <property type="entry name" value="FtsX_ECD"/>
    <property type="match status" value="1"/>
</dbReference>
<evidence type="ECO:0000256" key="11">
    <source>
        <dbReference type="SAM" id="Phobius"/>
    </source>
</evidence>
<evidence type="ECO:0000259" key="13">
    <source>
        <dbReference type="Pfam" id="PF18075"/>
    </source>
</evidence>
<dbReference type="GO" id="GO:0032153">
    <property type="term" value="C:cell division site"/>
    <property type="evidence" value="ECO:0007669"/>
    <property type="project" value="TreeGrafter"/>
</dbReference>
<evidence type="ECO:0000256" key="7">
    <source>
        <dbReference type="ARBA" id="ARBA00022989"/>
    </source>
</evidence>
<gene>
    <name evidence="14" type="ORF">SAMN02745728_01865</name>
</gene>
<evidence type="ECO:0000256" key="5">
    <source>
        <dbReference type="ARBA" id="ARBA00022618"/>
    </source>
</evidence>
<comment type="similarity">
    <text evidence="2 10">Belongs to the ABC-4 integral membrane protein family. FtsX subfamily.</text>
</comment>
<keyword evidence="5 10" id="KW-0132">Cell division</keyword>
<evidence type="ECO:0000256" key="1">
    <source>
        <dbReference type="ARBA" id="ARBA00004651"/>
    </source>
</evidence>
<feature type="transmembrane region" description="Helical" evidence="11">
    <location>
        <begin position="267"/>
        <end position="298"/>
    </location>
</feature>
<evidence type="ECO:0000313" key="15">
    <source>
        <dbReference type="Proteomes" id="UP000186469"/>
    </source>
</evidence>
<evidence type="ECO:0000256" key="3">
    <source>
        <dbReference type="ARBA" id="ARBA00021907"/>
    </source>
</evidence>